<dbReference type="SUPFAM" id="SSF52440">
    <property type="entry name" value="PreATP-grasp domain"/>
    <property type="match status" value="1"/>
</dbReference>
<dbReference type="InterPro" id="IPR016185">
    <property type="entry name" value="PreATP-grasp_dom_sf"/>
</dbReference>
<dbReference type="AlphaFoldDB" id="A0AAE1WVI4"/>
<dbReference type="PANTHER" id="PTHR48095:SF2">
    <property type="entry name" value="BIOTIN CARBOXYLASE, CHLOROPLASTIC"/>
    <property type="match status" value="1"/>
</dbReference>
<evidence type="ECO:0000256" key="1">
    <source>
        <dbReference type="ARBA" id="ARBA00022598"/>
    </source>
</evidence>
<evidence type="ECO:0000256" key="2">
    <source>
        <dbReference type="ARBA" id="ARBA00022741"/>
    </source>
</evidence>
<dbReference type="GO" id="GO:0016874">
    <property type="term" value="F:ligase activity"/>
    <property type="evidence" value="ECO:0007669"/>
    <property type="project" value="UniProtKB-KW"/>
</dbReference>
<dbReference type="InterPro" id="IPR005481">
    <property type="entry name" value="BC-like_N"/>
</dbReference>
<proteinExistence type="predicted"/>
<keyword evidence="2" id="KW-0547">Nucleotide-binding</keyword>
<accession>A0AAE1WVI4</accession>
<dbReference type="Gene3D" id="3.30.1490.20">
    <property type="entry name" value="ATP-grasp fold, A domain"/>
    <property type="match status" value="1"/>
</dbReference>
<dbReference type="InterPro" id="IPR011764">
    <property type="entry name" value="Biotin_carboxylation_dom"/>
</dbReference>
<dbReference type="PANTHER" id="PTHR48095">
    <property type="entry name" value="PYRUVATE CARBOXYLASE SUBUNIT A"/>
    <property type="match status" value="1"/>
</dbReference>
<evidence type="ECO:0000256" key="3">
    <source>
        <dbReference type="ARBA" id="ARBA00022840"/>
    </source>
</evidence>
<reference evidence="5" key="1">
    <citation type="submission" date="2020-06" db="EMBL/GenBank/DDBJ databases">
        <authorList>
            <person name="Li T."/>
            <person name="Hu X."/>
            <person name="Zhang T."/>
            <person name="Song X."/>
            <person name="Zhang H."/>
            <person name="Dai N."/>
            <person name="Sheng W."/>
            <person name="Hou X."/>
            <person name="Wei L."/>
        </authorList>
    </citation>
    <scope>NUCLEOTIDE SEQUENCE</scope>
    <source>
        <strain evidence="5">K16</strain>
        <tissue evidence="5">Leaf</tissue>
    </source>
</reference>
<evidence type="ECO:0000313" key="5">
    <source>
        <dbReference type="EMBL" id="KAK4400181.1"/>
    </source>
</evidence>
<organism evidence="5 6">
    <name type="scientific">Sesamum angolense</name>
    <dbReference type="NCBI Taxonomy" id="2727404"/>
    <lineage>
        <taxon>Eukaryota</taxon>
        <taxon>Viridiplantae</taxon>
        <taxon>Streptophyta</taxon>
        <taxon>Embryophyta</taxon>
        <taxon>Tracheophyta</taxon>
        <taxon>Spermatophyta</taxon>
        <taxon>Magnoliopsida</taxon>
        <taxon>eudicotyledons</taxon>
        <taxon>Gunneridae</taxon>
        <taxon>Pentapetalae</taxon>
        <taxon>asterids</taxon>
        <taxon>lamiids</taxon>
        <taxon>Lamiales</taxon>
        <taxon>Pedaliaceae</taxon>
        <taxon>Sesamum</taxon>
    </lineage>
</organism>
<dbReference type="InterPro" id="IPR013815">
    <property type="entry name" value="ATP_grasp_subdomain_1"/>
</dbReference>
<dbReference type="PROSITE" id="PS50979">
    <property type="entry name" value="BC"/>
    <property type="match status" value="1"/>
</dbReference>
<dbReference type="Proteomes" id="UP001289374">
    <property type="component" value="Unassembled WGS sequence"/>
</dbReference>
<dbReference type="GO" id="GO:0005524">
    <property type="term" value="F:ATP binding"/>
    <property type="evidence" value="ECO:0007669"/>
    <property type="project" value="UniProtKB-KW"/>
</dbReference>
<protein>
    <submittedName>
        <fullName evidence="5">Biotin carboxylase 2, chloroplastic</fullName>
    </submittedName>
</protein>
<comment type="caution">
    <text evidence="5">The sequence shown here is derived from an EMBL/GenBank/DDBJ whole genome shotgun (WGS) entry which is preliminary data.</text>
</comment>
<sequence length="246" mass="26965">MDSATMTFCGKSVCSAPVLLEAGLSEWSSEEIAVRVIRTAHEMGIPCVAVYSTIDKDALHVKLADESVCIGEAPSNQSYLVIPNVLSAAISRGCTMLHPGYGFLSENAVFVEMCKEHGINFIGPNVRVSGLAHYLCMFVRSSLKRSCPMHELPFCGTLIFSAFSLNFSDDVSTEEAVRLAEEIGYPVMIKLYKYTIQVHQFEVFSTKPRSPFSKKDEATAGGGGCGMRLAKEPDEFVKLLQYSMFS</sequence>
<evidence type="ECO:0000313" key="6">
    <source>
        <dbReference type="Proteomes" id="UP001289374"/>
    </source>
</evidence>
<keyword evidence="1" id="KW-0436">Ligase</keyword>
<reference evidence="5" key="2">
    <citation type="journal article" date="2024" name="Plant">
        <title>Genomic evolution and insights into agronomic trait innovations of Sesamum species.</title>
        <authorList>
            <person name="Miao H."/>
            <person name="Wang L."/>
            <person name="Qu L."/>
            <person name="Liu H."/>
            <person name="Sun Y."/>
            <person name="Le M."/>
            <person name="Wang Q."/>
            <person name="Wei S."/>
            <person name="Zheng Y."/>
            <person name="Lin W."/>
            <person name="Duan Y."/>
            <person name="Cao H."/>
            <person name="Xiong S."/>
            <person name="Wang X."/>
            <person name="Wei L."/>
            <person name="Li C."/>
            <person name="Ma Q."/>
            <person name="Ju M."/>
            <person name="Zhao R."/>
            <person name="Li G."/>
            <person name="Mu C."/>
            <person name="Tian Q."/>
            <person name="Mei H."/>
            <person name="Zhang T."/>
            <person name="Gao T."/>
            <person name="Zhang H."/>
        </authorList>
    </citation>
    <scope>NUCLEOTIDE SEQUENCE</scope>
    <source>
        <strain evidence="5">K16</strain>
    </source>
</reference>
<keyword evidence="3" id="KW-0067">ATP-binding</keyword>
<dbReference type="EMBL" id="JACGWL010000006">
    <property type="protein sequence ID" value="KAK4400181.1"/>
    <property type="molecule type" value="Genomic_DNA"/>
</dbReference>
<dbReference type="InterPro" id="IPR051602">
    <property type="entry name" value="ACC_Biotin_Carboxylase"/>
</dbReference>
<feature type="domain" description="Biotin carboxylation" evidence="4">
    <location>
        <begin position="20"/>
        <end position="246"/>
    </location>
</feature>
<dbReference type="Gene3D" id="3.40.50.20">
    <property type="match status" value="1"/>
</dbReference>
<dbReference type="Pfam" id="PF00289">
    <property type="entry name" value="Biotin_carb_N"/>
    <property type="match status" value="1"/>
</dbReference>
<evidence type="ECO:0000259" key="4">
    <source>
        <dbReference type="PROSITE" id="PS50979"/>
    </source>
</evidence>
<name>A0AAE1WVI4_9LAMI</name>
<keyword evidence="6" id="KW-1185">Reference proteome</keyword>
<gene>
    <name evidence="5" type="ORF">Sango_1124200</name>
</gene>
<dbReference type="SUPFAM" id="SSF56059">
    <property type="entry name" value="Glutathione synthetase ATP-binding domain-like"/>
    <property type="match status" value="1"/>
</dbReference>